<keyword evidence="1" id="KW-0812">Transmembrane</keyword>
<feature type="transmembrane region" description="Helical" evidence="1">
    <location>
        <begin position="30"/>
        <end position="54"/>
    </location>
</feature>
<keyword evidence="1" id="KW-1133">Transmembrane helix</keyword>
<gene>
    <name evidence="2" type="ORF">DERP_003064</name>
</gene>
<reference evidence="2 3" key="2">
    <citation type="journal article" date="2022" name="Mol. Biol. Evol.">
        <title>Comparative Genomics Reveals Insights into the Divergent Evolution of Astigmatic Mites and Household Pest Adaptations.</title>
        <authorList>
            <person name="Xiong Q."/>
            <person name="Wan A.T."/>
            <person name="Liu X."/>
            <person name="Fung C.S."/>
            <person name="Xiao X."/>
            <person name="Malainual N."/>
            <person name="Hou J."/>
            <person name="Wang L."/>
            <person name="Wang M."/>
            <person name="Yang K.Y."/>
            <person name="Cui Y."/>
            <person name="Leung E.L."/>
            <person name="Nong W."/>
            <person name="Shin S.K."/>
            <person name="Au S.W."/>
            <person name="Jeong K.Y."/>
            <person name="Chew F.T."/>
            <person name="Hui J.H."/>
            <person name="Leung T.F."/>
            <person name="Tungtrongchitr A."/>
            <person name="Zhong N."/>
            <person name="Liu Z."/>
            <person name="Tsui S.K."/>
        </authorList>
    </citation>
    <scope>NUCLEOTIDE SEQUENCE [LARGE SCALE GENOMIC DNA]</scope>
    <source>
        <strain evidence="2">Derp</strain>
    </source>
</reference>
<protein>
    <submittedName>
        <fullName evidence="2">Uncharacterized protein</fullName>
    </submittedName>
</protein>
<reference evidence="2 3" key="1">
    <citation type="journal article" date="2018" name="J. Allergy Clin. Immunol.">
        <title>High-quality assembly of Dermatophagoides pteronyssinus genome and transcriptome reveals a wide range of novel allergens.</title>
        <authorList>
            <person name="Liu X.Y."/>
            <person name="Yang K.Y."/>
            <person name="Wang M.Q."/>
            <person name="Kwok J.S."/>
            <person name="Zeng X."/>
            <person name="Yang Z."/>
            <person name="Xiao X.J."/>
            <person name="Lau C.P."/>
            <person name="Li Y."/>
            <person name="Huang Z.M."/>
            <person name="Ba J.G."/>
            <person name="Yim A.K."/>
            <person name="Ouyang C.Y."/>
            <person name="Ngai S.M."/>
            <person name="Chan T.F."/>
            <person name="Leung E.L."/>
            <person name="Liu L."/>
            <person name="Liu Z.G."/>
            <person name="Tsui S.K."/>
        </authorList>
    </citation>
    <scope>NUCLEOTIDE SEQUENCE [LARGE SCALE GENOMIC DNA]</scope>
    <source>
        <strain evidence="2">Derp</strain>
    </source>
</reference>
<sequence>MLNDIQMLNCNNNNNKNYCMLLARLATADFLVTFITLVDSLVLIVCIAFLTAGFLEATIAATRIPIRNRTIITGIIICIFLFNFDSNGSMVVVVLITTIGSCLVSYTYNRVQHLPYLNCDYNNNNNNDYNNRSTTTNKKIIHRFYLEVLKKNSIPLKVNIIPPIIIIKITLITVASSPNIRYALCSY</sequence>
<feature type="transmembrane region" description="Helical" evidence="1">
    <location>
        <begin position="90"/>
        <end position="108"/>
    </location>
</feature>
<keyword evidence="1" id="KW-0472">Membrane</keyword>
<comment type="caution">
    <text evidence="2">The sequence shown here is derived from an EMBL/GenBank/DDBJ whole genome shotgun (WGS) entry which is preliminary data.</text>
</comment>
<evidence type="ECO:0000313" key="2">
    <source>
        <dbReference type="EMBL" id="KAH9422388.1"/>
    </source>
</evidence>
<evidence type="ECO:0000313" key="3">
    <source>
        <dbReference type="Proteomes" id="UP000887458"/>
    </source>
</evidence>
<dbReference type="Proteomes" id="UP000887458">
    <property type="component" value="Unassembled WGS sequence"/>
</dbReference>
<accession>A0ABQ8JIX7</accession>
<feature type="transmembrane region" description="Helical" evidence="1">
    <location>
        <begin position="66"/>
        <end position="84"/>
    </location>
</feature>
<evidence type="ECO:0000256" key="1">
    <source>
        <dbReference type="SAM" id="Phobius"/>
    </source>
</evidence>
<proteinExistence type="predicted"/>
<name>A0ABQ8JIX7_DERPT</name>
<organism evidence="2 3">
    <name type="scientific">Dermatophagoides pteronyssinus</name>
    <name type="common">European house dust mite</name>
    <dbReference type="NCBI Taxonomy" id="6956"/>
    <lineage>
        <taxon>Eukaryota</taxon>
        <taxon>Metazoa</taxon>
        <taxon>Ecdysozoa</taxon>
        <taxon>Arthropoda</taxon>
        <taxon>Chelicerata</taxon>
        <taxon>Arachnida</taxon>
        <taxon>Acari</taxon>
        <taxon>Acariformes</taxon>
        <taxon>Sarcoptiformes</taxon>
        <taxon>Astigmata</taxon>
        <taxon>Psoroptidia</taxon>
        <taxon>Analgoidea</taxon>
        <taxon>Pyroglyphidae</taxon>
        <taxon>Dermatophagoidinae</taxon>
        <taxon>Dermatophagoides</taxon>
    </lineage>
</organism>
<keyword evidence="3" id="KW-1185">Reference proteome</keyword>
<dbReference type="EMBL" id="NJHN03000036">
    <property type="protein sequence ID" value="KAH9422388.1"/>
    <property type="molecule type" value="Genomic_DNA"/>
</dbReference>